<reference evidence="1 2" key="1">
    <citation type="submission" date="2020-08" db="EMBL/GenBank/DDBJ databases">
        <title>Genomic Encyclopedia of Type Strains, Phase IV (KMG-IV): sequencing the most valuable type-strain genomes for metagenomic binning, comparative biology and taxonomic classification.</title>
        <authorList>
            <person name="Goeker M."/>
        </authorList>
    </citation>
    <scope>NUCLEOTIDE SEQUENCE [LARGE SCALE GENOMIC DNA]</scope>
    <source>
        <strain evidence="1 2">DSM 28101</strain>
    </source>
</reference>
<organism evidence="1 2">
    <name type="scientific">Martelella radicis</name>
    <dbReference type="NCBI Taxonomy" id="1397476"/>
    <lineage>
        <taxon>Bacteria</taxon>
        <taxon>Pseudomonadati</taxon>
        <taxon>Pseudomonadota</taxon>
        <taxon>Alphaproteobacteria</taxon>
        <taxon>Hyphomicrobiales</taxon>
        <taxon>Aurantimonadaceae</taxon>
        <taxon>Martelella</taxon>
    </lineage>
</organism>
<keyword evidence="2" id="KW-1185">Reference proteome</keyword>
<dbReference type="SUPFAM" id="SSF56954">
    <property type="entry name" value="Outer membrane efflux proteins (OEP)"/>
    <property type="match status" value="1"/>
</dbReference>
<dbReference type="AlphaFoldDB" id="A0A7W6KFG3"/>
<protein>
    <recommendedName>
        <fullName evidence="3">TolC family protein</fullName>
    </recommendedName>
</protein>
<dbReference type="RefSeq" id="WP_183481303.1">
    <property type="nucleotide sequence ID" value="NZ_JACIDZ010000001.1"/>
</dbReference>
<sequence length="435" mass="46657">MFLAALAGCASPELKATRDDIDMLAKKIDGPVPAPAAGATLSPEALVATASERGQDVMKAEIKRAEAELALDETKSRRLPRISAEARDYVTFQRQGGVASDANVILGVNWDIAYALLGLDKHNVEIAEKLIPVQYQIARRNALSGLLSSYASLSDLDFQRRRTLLEADKLSCQQTVMRAESQLGNVSEAELKALGQKIVAVRREVGAITAAMKAQEAKVLSLAGLGDAGYRIRPAASVLPALSALPQAADTDGDACFERSGNKILENLLVEAAGAQLDLARKSRFTKLTAALPTFMSQNGGLSFQFLVGYVLPLIDQGDAMRVTQRARLNLLNTILVAKENRQGFLNRYNDMALNAAGLAREQAQAQLAVETARTALASAPEAGRCEAEVVVRQARLAREEALFKLDLARAGRRLLCAPLDDEAGAEPVLAEAER</sequence>
<evidence type="ECO:0000313" key="1">
    <source>
        <dbReference type="EMBL" id="MBB4120291.1"/>
    </source>
</evidence>
<dbReference type="Proteomes" id="UP000530571">
    <property type="component" value="Unassembled WGS sequence"/>
</dbReference>
<proteinExistence type="predicted"/>
<evidence type="ECO:0000313" key="2">
    <source>
        <dbReference type="Proteomes" id="UP000530571"/>
    </source>
</evidence>
<gene>
    <name evidence="1" type="ORF">GGR30_000186</name>
</gene>
<name>A0A7W6KFG3_9HYPH</name>
<accession>A0A7W6KFG3</accession>
<comment type="caution">
    <text evidence="1">The sequence shown here is derived from an EMBL/GenBank/DDBJ whole genome shotgun (WGS) entry which is preliminary data.</text>
</comment>
<dbReference type="EMBL" id="JACIDZ010000001">
    <property type="protein sequence ID" value="MBB4120291.1"/>
    <property type="molecule type" value="Genomic_DNA"/>
</dbReference>
<dbReference type="Gene3D" id="1.20.1600.10">
    <property type="entry name" value="Outer membrane efflux proteins (OEP)"/>
    <property type="match status" value="1"/>
</dbReference>
<evidence type="ECO:0008006" key="3">
    <source>
        <dbReference type="Google" id="ProtNLM"/>
    </source>
</evidence>